<proteinExistence type="predicted"/>
<dbReference type="Proteomes" id="UP000215931">
    <property type="component" value="Unassembled WGS sequence"/>
</dbReference>
<protein>
    <recommendedName>
        <fullName evidence="4">Translocation protein TolB</fullName>
    </recommendedName>
</protein>
<keyword evidence="3" id="KW-1185">Reference proteome</keyword>
<dbReference type="OrthoDB" id="8087178at2"/>
<comment type="caution">
    <text evidence="2">The sequence shown here is derived from an EMBL/GenBank/DDBJ whole genome shotgun (WGS) entry which is preliminary data.</text>
</comment>
<dbReference type="RefSeq" id="WP_095520773.1">
    <property type="nucleotide sequence ID" value="NZ_NPKH01000030.1"/>
</dbReference>
<feature type="signal peptide" evidence="1">
    <location>
        <begin position="1"/>
        <end position="23"/>
    </location>
</feature>
<dbReference type="SUPFAM" id="SSF82171">
    <property type="entry name" value="DPP6 N-terminal domain-like"/>
    <property type="match status" value="1"/>
</dbReference>
<evidence type="ECO:0000313" key="3">
    <source>
        <dbReference type="Proteomes" id="UP000215931"/>
    </source>
</evidence>
<gene>
    <name evidence="2" type="ORF">CIT31_24800</name>
</gene>
<feature type="chain" id="PRO_5012040820" description="Translocation protein TolB" evidence="1">
    <location>
        <begin position="24"/>
        <end position="425"/>
    </location>
</feature>
<reference evidence="2 3" key="1">
    <citation type="submission" date="2017-08" db="EMBL/GenBank/DDBJ databases">
        <title>Mesorhizobium wenxinae sp. nov., a novel rhizobial species isolated from root nodules of chickpea (Cicer arietinum L.).</title>
        <authorList>
            <person name="Zhang J."/>
        </authorList>
    </citation>
    <scope>NUCLEOTIDE SEQUENCE [LARGE SCALE GENOMIC DNA]</scope>
    <source>
        <strain evidence="3">WYCCWR 10019</strain>
    </source>
</reference>
<sequence>MTFYQRASALLLIAVAMSLGLPAAGSRQSSEQTQFVAPVMMDLPDYLRPVTDPAFGTIFTRITKPGVLGNGVACGNKYCSHRYSSAQAWNSDQSLLVITNGCSGGMCFFDGHTYAPLFRRARSTECEWHPQNADLMICVQGRQVSTWAPRTNREDVLFVSTEYHDFHFGPGKGNPSRDGDRIAVRAVRKNGDAVVFAYDLKQRRKFPDIDLEHIGGTNGTCSISPLGTNILCLQEITSGIEQGFIFSVEGTLLQRWMEHHRPGHGDMTVDDDGSEVYVGISKSDPDKYQVIKRRLSDGRVTPLVKYGEAMHASLRALDRPGWVFLTYGGDPDEISAHPDWAPYAQEVIALRIDGSGDVRRIAQTRSTQLDYRSESHASPSPDGSQVIWSSNWGVPGGPVYDFVSRVDWPEESTLNRKEIVTNGLH</sequence>
<evidence type="ECO:0000313" key="2">
    <source>
        <dbReference type="EMBL" id="PAP93000.1"/>
    </source>
</evidence>
<evidence type="ECO:0000256" key="1">
    <source>
        <dbReference type="SAM" id="SignalP"/>
    </source>
</evidence>
<organism evidence="2 3">
    <name type="scientific">Mesorhizobium wenxiniae</name>
    <dbReference type="NCBI Taxonomy" id="2014805"/>
    <lineage>
        <taxon>Bacteria</taxon>
        <taxon>Pseudomonadati</taxon>
        <taxon>Pseudomonadota</taxon>
        <taxon>Alphaproteobacteria</taxon>
        <taxon>Hyphomicrobiales</taxon>
        <taxon>Phyllobacteriaceae</taxon>
        <taxon>Mesorhizobium</taxon>
    </lineage>
</organism>
<accession>A0A271KBE6</accession>
<dbReference type="EMBL" id="NPKH01000030">
    <property type="protein sequence ID" value="PAP93000.1"/>
    <property type="molecule type" value="Genomic_DNA"/>
</dbReference>
<keyword evidence="1" id="KW-0732">Signal</keyword>
<dbReference type="AlphaFoldDB" id="A0A271KBE6"/>
<evidence type="ECO:0008006" key="4">
    <source>
        <dbReference type="Google" id="ProtNLM"/>
    </source>
</evidence>
<name>A0A271KBE6_9HYPH</name>